<reference evidence="1" key="1">
    <citation type="submission" date="2018-05" db="EMBL/GenBank/DDBJ databases">
        <authorList>
            <person name="Lanie J.A."/>
            <person name="Ng W.-L."/>
            <person name="Kazmierczak K.M."/>
            <person name="Andrzejewski T.M."/>
            <person name="Davidsen T.M."/>
            <person name="Wayne K.J."/>
            <person name="Tettelin H."/>
            <person name="Glass J.I."/>
            <person name="Rusch D."/>
            <person name="Podicherti R."/>
            <person name="Tsui H.-C.T."/>
            <person name="Winkler M.E."/>
        </authorList>
    </citation>
    <scope>NUCLEOTIDE SEQUENCE</scope>
</reference>
<accession>A0A382T9V8</accession>
<organism evidence="1">
    <name type="scientific">marine metagenome</name>
    <dbReference type="NCBI Taxonomy" id="408172"/>
    <lineage>
        <taxon>unclassified sequences</taxon>
        <taxon>metagenomes</taxon>
        <taxon>ecological metagenomes</taxon>
    </lineage>
</organism>
<gene>
    <name evidence="1" type="ORF">METZ01_LOCUS371764</name>
</gene>
<feature type="non-terminal residue" evidence="1">
    <location>
        <position position="1"/>
    </location>
</feature>
<sequence length="41" mass="4732">EFFDHVTVNADDAALRRNRLNLLSEIRDSLDRIADFSKIKG</sequence>
<name>A0A382T9V8_9ZZZZ</name>
<dbReference type="EMBL" id="UINC01135016">
    <property type="protein sequence ID" value="SVD18910.1"/>
    <property type="molecule type" value="Genomic_DNA"/>
</dbReference>
<protein>
    <submittedName>
        <fullName evidence="1">Uncharacterized protein</fullName>
    </submittedName>
</protein>
<evidence type="ECO:0000313" key="1">
    <source>
        <dbReference type="EMBL" id="SVD18910.1"/>
    </source>
</evidence>
<dbReference type="AlphaFoldDB" id="A0A382T9V8"/>
<proteinExistence type="predicted"/>